<dbReference type="InterPro" id="IPR036640">
    <property type="entry name" value="ABC1_TM_sf"/>
</dbReference>
<evidence type="ECO:0000256" key="5">
    <source>
        <dbReference type="ARBA" id="ARBA00022989"/>
    </source>
</evidence>
<feature type="transmembrane region" description="Helical" evidence="7">
    <location>
        <begin position="86"/>
        <end position="108"/>
    </location>
</feature>
<evidence type="ECO:0000256" key="2">
    <source>
        <dbReference type="ARBA" id="ARBA00022692"/>
    </source>
</evidence>
<organism evidence="10 11">
    <name type="scientific">Corynebacterium stationis</name>
    <dbReference type="NCBI Taxonomy" id="1705"/>
    <lineage>
        <taxon>Bacteria</taxon>
        <taxon>Bacillati</taxon>
        <taxon>Actinomycetota</taxon>
        <taxon>Actinomycetes</taxon>
        <taxon>Mycobacteriales</taxon>
        <taxon>Corynebacteriaceae</taxon>
        <taxon>Corynebacterium</taxon>
    </lineage>
</organism>
<feature type="domain" description="ABC transmembrane type-1" evidence="9">
    <location>
        <begin position="42"/>
        <end position="330"/>
    </location>
</feature>
<keyword evidence="3" id="KW-0547">Nucleotide-binding</keyword>
<dbReference type="GO" id="GO:0015421">
    <property type="term" value="F:ABC-type oligopeptide transporter activity"/>
    <property type="evidence" value="ECO:0007669"/>
    <property type="project" value="TreeGrafter"/>
</dbReference>
<keyword evidence="5 7" id="KW-1133">Transmembrane helix</keyword>
<dbReference type="InterPro" id="IPR011527">
    <property type="entry name" value="ABC1_TM_dom"/>
</dbReference>
<reference evidence="10 11" key="1">
    <citation type="submission" date="2020-04" db="EMBL/GenBank/DDBJ databases">
        <authorList>
            <person name="Hitch T.C.A."/>
            <person name="Wylensek D."/>
            <person name="Clavel T."/>
        </authorList>
    </citation>
    <scope>NUCLEOTIDE SEQUENCE [LARGE SCALE GENOMIC DNA]</scope>
    <source>
        <strain evidence="10 11">BL-383-APC-3D</strain>
    </source>
</reference>
<dbReference type="PROSITE" id="PS50929">
    <property type="entry name" value="ABC_TM1F"/>
    <property type="match status" value="1"/>
</dbReference>
<dbReference type="InterPro" id="IPR003439">
    <property type="entry name" value="ABC_transporter-like_ATP-bd"/>
</dbReference>
<comment type="caution">
    <text evidence="10">The sequence shown here is derived from an EMBL/GenBank/DDBJ whole genome shotgun (WGS) entry which is preliminary data.</text>
</comment>
<dbReference type="EMBL" id="JABAFZ010000010">
    <property type="protein sequence ID" value="NME90183.1"/>
    <property type="molecule type" value="Genomic_DNA"/>
</dbReference>
<keyword evidence="2 7" id="KW-0812">Transmembrane</keyword>
<dbReference type="InterPro" id="IPR003593">
    <property type="entry name" value="AAA+_ATPase"/>
</dbReference>
<dbReference type="GO" id="GO:0005524">
    <property type="term" value="F:ATP binding"/>
    <property type="evidence" value="ECO:0007669"/>
    <property type="project" value="UniProtKB-KW"/>
</dbReference>
<sequence length="608" mass="65137">MTKPAQSKPVVRQADALAPAGGKDIWNFIKALPSAPKRYQVIFTLASIITAAAAMNIGATVIGSIVDLISGGTSTILGSGKDAVSLAMIIFAIALIIETIGRALNLFLINTATRRLSIDLRKTALDAVMRAPVPRILELGTGNVITRLSKDIDTTVSTISHTGDRLIVTLVFIPVTAVTLVLIHPAYLVLMIVTAIIMWPWIKQVIRDVPAVTNVVSAVEAKRNNVLLDSIRALETLRQFRLMRWAHRRMDYVSWETVQAWGDRLPLFNRIMGQGSIAFGFLLLGSLAMSMPMVSADWLSVGEAATAVLLVMRLEMHVFTLLFSAGDIQHALTALGRAVALGKIADDDIIADTELPTVKPQPTVEIKSLDYAYPGGARVLSDVSVTLKAGTTTALVGTSGAGKSTLAALVAGLQYPTAGKIIVDGTDTATVPNVWISQNVALITQDVHLFSGTLRNDLLLAKPDASDNELLTALSTVGLRHGTPAWDRWLPKGLNTEIGAGNPEVGAEVAQQISLARMFLRQPPVLIMDEATSEAGSEHAEALESAARAVARGRTTLVVAHRLDQARVADRILVMEAGEIIEDGDHESLIALGGHYARAYAQWEHGTR</sequence>
<evidence type="ECO:0000313" key="10">
    <source>
        <dbReference type="EMBL" id="NME90183.1"/>
    </source>
</evidence>
<comment type="subcellular location">
    <subcellularLocation>
        <location evidence="1">Cell membrane</location>
        <topology evidence="1">Multi-pass membrane protein</topology>
    </subcellularLocation>
</comment>
<dbReference type="PROSITE" id="PS50893">
    <property type="entry name" value="ABC_TRANSPORTER_2"/>
    <property type="match status" value="1"/>
</dbReference>
<dbReference type="SUPFAM" id="SSF52540">
    <property type="entry name" value="P-loop containing nucleoside triphosphate hydrolases"/>
    <property type="match status" value="1"/>
</dbReference>
<keyword evidence="6 7" id="KW-0472">Membrane</keyword>
<keyword evidence="4 10" id="KW-0067">ATP-binding</keyword>
<proteinExistence type="predicted"/>
<dbReference type="SMART" id="SM00382">
    <property type="entry name" value="AAA"/>
    <property type="match status" value="1"/>
</dbReference>
<dbReference type="InterPro" id="IPR039421">
    <property type="entry name" value="Type_1_exporter"/>
</dbReference>
<dbReference type="Gene3D" id="3.40.50.300">
    <property type="entry name" value="P-loop containing nucleotide triphosphate hydrolases"/>
    <property type="match status" value="1"/>
</dbReference>
<dbReference type="RefSeq" id="WP_168970310.1">
    <property type="nucleotide sequence ID" value="NZ_JABAFZ010000010.1"/>
</dbReference>
<name>A0AB36CMZ0_9CORY</name>
<feature type="transmembrane region" description="Helical" evidence="7">
    <location>
        <begin position="41"/>
        <end position="66"/>
    </location>
</feature>
<dbReference type="Proteomes" id="UP000544551">
    <property type="component" value="Unassembled WGS sequence"/>
</dbReference>
<evidence type="ECO:0000313" key="11">
    <source>
        <dbReference type="Proteomes" id="UP000544551"/>
    </source>
</evidence>
<protein>
    <submittedName>
        <fullName evidence="10">ABC transporter ATP-binding protein</fullName>
    </submittedName>
</protein>
<dbReference type="GO" id="GO:0016887">
    <property type="term" value="F:ATP hydrolysis activity"/>
    <property type="evidence" value="ECO:0007669"/>
    <property type="project" value="InterPro"/>
</dbReference>
<evidence type="ECO:0000256" key="3">
    <source>
        <dbReference type="ARBA" id="ARBA00022741"/>
    </source>
</evidence>
<dbReference type="SUPFAM" id="SSF90123">
    <property type="entry name" value="ABC transporter transmembrane region"/>
    <property type="match status" value="1"/>
</dbReference>
<evidence type="ECO:0000256" key="1">
    <source>
        <dbReference type="ARBA" id="ARBA00004651"/>
    </source>
</evidence>
<dbReference type="AlphaFoldDB" id="A0AB36CMZ0"/>
<dbReference type="PANTHER" id="PTHR43394">
    <property type="entry name" value="ATP-DEPENDENT PERMEASE MDL1, MITOCHONDRIAL"/>
    <property type="match status" value="1"/>
</dbReference>
<evidence type="ECO:0000256" key="4">
    <source>
        <dbReference type="ARBA" id="ARBA00022840"/>
    </source>
</evidence>
<evidence type="ECO:0000259" key="9">
    <source>
        <dbReference type="PROSITE" id="PS50929"/>
    </source>
</evidence>
<dbReference type="Gene3D" id="1.20.1560.10">
    <property type="entry name" value="ABC transporter type 1, transmembrane domain"/>
    <property type="match status" value="1"/>
</dbReference>
<evidence type="ECO:0000256" key="6">
    <source>
        <dbReference type="ARBA" id="ARBA00023136"/>
    </source>
</evidence>
<dbReference type="Pfam" id="PF00664">
    <property type="entry name" value="ABC_membrane"/>
    <property type="match status" value="1"/>
</dbReference>
<evidence type="ECO:0000256" key="7">
    <source>
        <dbReference type="SAM" id="Phobius"/>
    </source>
</evidence>
<gene>
    <name evidence="10" type="ORF">HF853_10965</name>
</gene>
<dbReference type="PANTHER" id="PTHR43394:SF1">
    <property type="entry name" value="ATP-BINDING CASSETTE SUB-FAMILY B MEMBER 10, MITOCHONDRIAL"/>
    <property type="match status" value="1"/>
</dbReference>
<evidence type="ECO:0000259" key="8">
    <source>
        <dbReference type="PROSITE" id="PS50893"/>
    </source>
</evidence>
<feature type="transmembrane region" description="Helical" evidence="7">
    <location>
        <begin position="166"/>
        <end position="199"/>
    </location>
</feature>
<feature type="domain" description="ABC transporter" evidence="8">
    <location>
        <begin position="364"/>
        <end position="602"/>
    </location>
</feature>
<dbReference type="InterPro" id="IPR027417">
    <property type="entry name" value="P-loop_NTPase"/>
</dbReference>
<dbReference type="GO" id="GO:0005886">
    <property type="term" value="C:plasma membrane"/>
    <property type="evidence" value="ECO:0007669"/>
    <property type="project" value="UniProtKB-SubCell"/>
</dbReference>
<accession>A0AB36CMZ0</accession>
<dbReference type="Pfam" id="PF00005">
    <property type="entry name" value="ABC_tran"/>
    <property type="match status" value="1"/>
</dbReference>